<feature type="chain" id="PRO_5045481619" description="Copper amine oxidase-like N-terminal domain-containing protein" evidence="1">
    <location>
        <begin position="24"/>
        <end position="390"/>
    </location>
</feature>
<feature type="signal peptide" evidence="1">
    <location>
        <begin position="1"/>
        <end position="23"/>
    </location>
</feature>
<sequence length="390" mass="42751">MKFTRRLLLLPALALALAGGAEAVPASAKPAPDVQLQLTYNNGSGTSGMAGGTAQIKNGVSYMPANLVTIMGLKVKWNNADKTATFSGWNKSFSMKLGQSTGVLDGKKVSLGGTPYMADKQLYVPVKFVVAALEGGPVRWDAATNTIRANGLHMYRGYSEVFDGGVYSLSLDSGELYLTTKQNTKHKLAVLGKGLDVVDFTFERTPAGLTLLQVVNSYGEPHVHAEYYTYLVKNNSVIRQGHTNIHTSFGTAPVWADGKLVFNDGRTLRFIEDRTGAVSETVDIPKLLGATVAQDVYYNVEAVYPDVLLVRPTDTAFLTLVDRATGKQTVLYKQLLSAERQREVEQPDFMFPGDYIYFTGRTDNVFTFNLHRMDGSQDIIKSYTWPSNQN</sequence>
<keyword evidence="1" id="KW-0732">Signal</keyword>
<dbReference type="Gene3D" id="3.30.457.10">
    <property type="entry name" value="Copper amine oxidase-like, N-terminal domain"/>
    <property type="match status" value="1"/>
</dbReference>
<reference evidence="3 4" key="1">
    <citation type="submission" date="2021-03" db="EMBL/GenBank/DDBJ databases">
        <title>Genomic Encyclopedia of Type Strains, Phase IV (KMG-IV): sequencing the most valuable type-strain genomes for metagenomic binning, comparative biology and taxonomic classification.</title>
        <authorList>
            <person name="Goeker M."/>
        </authorList>
    </citation>
    <scope>NUCLEOTIDE SEQUENCE [LARGE SCALE GENOMIC DNA]</scope>
    <source>
        <strain evidence="3 4">DSM 101953</strain>
    </source>
</reference>
<evidence type="ECO:0000259" key="2">
    <source>
        <dbReference type="Pfam" id="PF07833"/>
    </source>
</evidence>
<evidence type="ECO:0000256" key="1">
    <source>
        <dbReference type="SAM" id="SignalP"/>
    </source>
</evidence>
<dbReference type="PROSITE" id="PS51318">
    <property type="entry name" value="TAT"/>
    <property type="match status" value="1"/>
</dbReference>
<evidence type="ECO:0000313" key="4">
    <source>
        <dbReference type="Proteomes" id="UP000773462"/>
    </source>
</evidence>
<proteinExistence type="predicted"/>
<evidence type="ECO:0000313" key="3">
    <source>
        <dbReference type="EMBL" id="MBP2113014.1"/>
    </source>
</evidence>
<name>A0ABS4NSI8_9BACL</name>
<organism evidence="3 4">
    <name type="scientific">Paenibacillus silagei</name>
    <dbReference type="NCBI Taxonomy" id="1670801"/>
    <lineage>
        <taxon>Bacteria</taxon>
        <taxon>Bacillati</taxon>
        <taxon>Bacillota</taxon>
        <taxon>Bacilli</taxon>
        <taxon>Bacillales</taxon>
        <taxon>Paenibacillaceae</taxon>
        <taxon>Paenibacillus</taxon>
    </lineage>
</organism>
<feature type="domain" description="Copper amine oxidase-like N-terminal" evidence="2">
    <location>
        <begin position="54"/>
        <end position="147"/>
    </location>
</feature>
<dbReference type="SUPFAM" id="SSF55383">
    <property type="entry name" value="Copper amine oxidase, domain N"/>
    <property type="match status" value="1"/>
</dbReference>
<accession>A0ABS4NSI8</accession>
<dbReference type="Proteomes" id="UP000773462">
    <property type="component" value="Unassembled WGS sequence"/>
</dbReference>
<dbReference type="EMBL" id="JAGGLV010000009">
    <property type="protein sequence ID" value="MBP2113014.1"/>
    <property type="molecule type" value="Genomic_DNA"/>
</dbReference>
<protein>
    <recommendedName>
        <fullName evidence="2">Copper amine oxidase-like N-terminal domain-containing protein</fullName>
    </recommendedName>
</protein>
<keyword evidence="4" id="KW-1185">Reference proteome</keyword>
<gene>
    <name evidence="3" type="ORF">J2Z70_003168</name>
</gene>
<dbReference type="Pfam" id="PF07833">
    <property type="entry name" value="Cu_amine_oxidN1"/>
    <property type="match status" value="1"/>
</dbReference>
<comment type="caution">
    <text evidence="3">The sequence shown here is derived from an EMBL/GenBank/DDBJ whole genome shotgun (WGS) entry which is preliminary data.</text>
</comment>
<dbReference type="InterPro" id="IPR006311">
    <property type="entry name" value="TAT_signal"/>
</dbReference>
<dbReference type="InterPro" id="IPR012854">
    <property type="entry name" value="Cu_amine_oxidase-like_N"/>
</dbReference>
<dbReference type="InterPro" id="IPR036582">
    <property type="entry name" value="Mao_N_sf"/>
</dbReference>